<protein>
    <submittedName>
        <fullName evidence="1">Uncharacterized protein</fullName>
    </submittedName>
</protein>
<reference evidence="1" key="2">
    <citation type="journal article" date="2023" name="IMA Fungus">
        <title>Comparative genomic study of the Penicillium genus elucidates a diverse pangenome and 15 lateral gene transfer events.</title>
        <authorList>
            <person name="Petersen C."/>
            <person name="Sorensen T."/>
            <person name="Nielsen M.R."/>
            <person name="Sondergaard T.E."/>
            <person name="Sorensen J.L."/>
            <person name="Fitzpatrick D.A."/>
            <person name="Frisvad J.C."/>
            <person name="Nielsen K.L."/>
        </authorList>
    </citation>
    <scope>NUCLEOTIDE SEQUENCE</scope>
    <source>
        <strain evidence="1">IBT 35675</strain>
    </source>
</reference>
<dbReference type="InterPro" id="IPR027417">
    <property type="entry name" value="P-loop_NTPase"/>
</dbReference>
<dbReference type="InterPro" id="IPR053226">
    <property type="entry name" value="Pyrrolopyrazine_biosynth_F"/>
</dbReference>
<dbReference type="AlphaFoldDB" id="A0A9W9R5Z8"/>
<reference evidence="1" key="1">
    <citation type="submission" date="2022-12" db="EMBL/GenBank/DDBJ databases">
        <authorList>
            <person name="Petersen C."/>
        </authorList>
    </citation>
    <scope>NUCLEOTIDE SEQUENCE</scope>
    <source>
        <strain evidence="1">IBT 35675</strain>
    </source>
</reference>
<dbReference type="PANTHER" id="PTHR48419">
    <property type="entry name" value="SULFOTRANSFERASE DOMAIN-CONTAINING PROTEIN"/>
    <property type="match status" value="1"/>
</dbReference>
<keyword evidence="2" id="KW-1185">Reference proteome</keyword>
<dbReference type="EMBL" id="JAPZBR010000005">
    <property type="protein sequence ID" value="KAJ5354337.1"/>
    <property type="molecule type" value="Genomic_DNA"/>
</dbReference>
<dbReference type="Proteomes" id="UP001148299">
    <property type="component" value="Unassembled WGS sequence"/>
</dbReference>
<dbReference type="PANTHER" id="PTHR48419:SF1">
    <property type="entry name" value="SULFOTRANSFERASE DOMAIN-CONTAINING PROTEIN"/>
    <property type="match status" value="1"/>
</dbReference>
<comment type="caution">
    <text evidence="1">The sequence shown here is derived from an EMBL/GenBank/DDBJ whole genome shotgun (WGS) entry which is preliminary data.</text>
</comment>
<evidence type="ECO:0000313" key="2">
    <source>
        <dbReference type="Proteomes" id="UP001148299"/>
    </source>
</evidence>
<evidence type="ECO:0000313" key="1">
    <source>
        <dbReference type="EMBL" id="KAJ5354337.1"/>
    </source>
</evidence>
<sequence>MAETSSNGTVEDRFKRVFLITYPRTASNLFLKMLSLDSQTNVVSNEKGGYFFWDAFMTGRISGSTYRPIENWGLEETDRIREAFQKGLGDLESKSKVAKSEGKIMFAKEHAQWFVNPAEVDKYLSGHSGPGIMPFEVKFEVPDLIHEMRTFSSNNLTILPDEYLRTWTPTFLIRHPALAFPSFYRSMLNLEKEGFASAHEFQPMLKLNSTLRWTRLLYDWYSQNTEPSEDLKGSAHYPLLLDAQDIINHPEVMVQYSELIGMDPTKLKFEWNRDAPGKDPGSECEKNHKTPEEVMMETLKDSSGLLKEKAPVALDISSEAEKWREEFGNDLGTQMEGWVRSAIPDFEYLRARRLCFDN</sequence>
<gene>
    <name evidence="1" type="ORF">N7541_006901</name>
</gene>
<accession>A0A9W9R5Z8</accession>
<dbReference type="SUPFAM" id="SSF52540">
    <property type="entry name" value="P-loop containing nucleoside triphosphate hydrolases"/>
    <property type="match status" value="1"/>
</dbReference>
<proteinExistence type="predicted"/>
<name>A0A9W9R5Z8_PENBR</name>
<organism evidence="1 2">
    <name type="scientific">Penicillium brevicompactum</name>
    <dbReference type="NCBI Taxonomy" id="5074"/>
    <lineage>
        <taxon>Eukaryota</taxon>
        <taxon>Fungi</taxon>
        <taxon>Dikarya</taxon>
        <taxon>Ascomycota</taxon>
        <taxon>Pezizomycotina</taxon>
        <taxon>Eurotiomycetes</taxon>
        <taxon>Eurotiomycetidae</taxon>
        <taxon>Eurotiales</taxon>
        <taxon>Aspergillaceae</taxon>
        <taxon>Penicillium</taxon>
    </lineage>
</organism>